<comment type="caution">
    <text evidence="2">The sequence shown here is derived from an EMBL/GenBank/DDBJ whole genome shotgun (WGS) entry which is preliminary data.</text>
</comment>
<proteinExistence type="predicted"/>
<evidence type="ECO:0008006" key="4">
    <source>
        <dbReference type="Google" id="ProtNLM"/>
    </source>
</evidence>
<reference evidence="2 3" key="1">
    <citation type="journal article" date="2017" name="Curr. Biol.">
        <title>Genome architecture and evolution of a unichromosomal asexual nematode.</title>
        <authorList>
            <person name="Fradin H."/>
            <person name="Zegar C."/>
            <person name="Gutwein M."/>
            <person name="Lucas J."/>
            <person name="Kovtun M."/>
            <person name="Corcoran D."/>
            <person name="Baugh L.R."/>
            <person name="Kiontke K."/>
            <person name="Gunsalus K."/>
            <person name="Fitch D.H."/>
            <person name="Piano F."/>
        </authorList>
    </citation>
    <scope>NUCLEOTIDE SEQUENCE [LARGE SCALE GENOMIC DNA]</scope>
    <source>
        <strain evidence="2">PF1309</strain>
    </source>
</reference>
<sequence>MSINAATTSTYMPSFSPESGISLPVLYHDLGGKVIYATPEHKLVVVRAYLEDVRETRVFVSTNVKVLNVLYEAKYDPTGETGDTYFKFDGLVSNEFAVITTIHAFDRRGPRLEVSESERARRLANLSDEEVILQRTERLLSAADEGGPALGPALQAEAREKALRSGEWLREVNPLDSSNSTIERDVRRVEATLQEATASMQLRPVSDSPTQLMDLARRTPDRLTDGQASRLTQLLNEFMNDPVLLNRIEYPYACCGFICQNVATSYAGDKAITIYTRRLGPIIVPDLKERNAHCFTSFMVIGPEVYRTLDFHTPPLSFKSTKYVSASNIECKGYALMAKADRNVSESSWLAWCDHTGLMRCMPSCSRTLKKKYSSWQPTLQMVMFDAHSTNGGKTWEVKNLCYIDYDQATTNEYWPREAYFVPDLKLQPGQRLENREFTFVSEILDDCVSVKADHVEMGSLSTVYGAVVITEWSTELRRKFKAIFVAPLNAFHTNVAYLTVAKHLRQFKKTDLYILSPIQGESQVDYPIQTVVPQAPQQTIGRMNRDWEDELLDVGALRQASAASAVRPVTAAAGAPSSRPAVLSPAQSTCRPLVSRYSQPQPFPPQSSQRSPQQSIPSLLQIPIANQTQQQQQQPQTQPVNATDRRPRGSAAQHHRSRSRSRDTTKLLNSRTIHRGGPSNCKSRLNPNQTHMAGLLTKMLANLPVEIVLLICEYPEFKDLGQLAWTNKRMMQIIKKYLPIALVLDRKILFYCPDPPEWRDDASVAYFKDKFYYLGGEDPETGNYKNQVDTMNGNGLKWERLQNNEVLSELHR</sequence>
<dbReference type="AlphaFoldDB" id="A0A2A2J593"/>
<gene>
    <name evidence="2" type="ORF">WR25_04077</name>
</gene>
<accession>A0A2A2J593</accession>
<feature type="compositionally biased region" description="Low complexity" evidence="1">
    <location>
        <begin position="596"/>
        <end position="640"/>
    </location>
</feature>
<dbReference type="CDD" id="cd09917">
    <property type="entry name" value="F-box_SF"/>
    <property type="match status" value="1"/>
</dbReference>
<evidence type="ECO:0000313" key="2">
    <source>
        <dbReference type="EMBL" id="PAV56960.1"/>
    </source>
</evidence>
<dbReference type="STRING" id="2018661.A0A2A2J593"/>
<dbReference type="EMBL" id="LIAE01010665">
    <property type="protein sequence ID" value="PAV56960.1"/>
    <property type="molecule type" value="Genomic_DNA"/>
</dbReference>
<feature type="region of interest" description="Disordered" evidence="1">
    <location>
        <begin position="574"/>
        <end position="687"/>
    </location>
</feature>
<name>A0A2A2J593_9BILA</name>
<evidence type="ECO:0000256" key="1">
    <source>
        <dbReference type="SAM" id="MobiDB-lite"/>
    </source>
</evidence>
<protein>
    <recommendedName>
        <fullName evidence="4">F-box domain-containing protein</fullName>
    </recommendedName>
</protein>
<dbReference type="Proteomes" id="UP000218231">
    <property type="component" value="Unassembled WGS sequence"/>
</dbReference>
<organism evidence="2 3">
    <name type="scientific">Diploscapter pachys</name>
    <dbReference type="NCBI Taxonomy" id="2018661"/>
    <lineage>
        <taxon>Eukaryota</taxon>
        <taxon>Metazoa</taxon>
        <taxon>Ecdysozoa</taxon>
        <taxon>Nematoda</taxon>
        <taxon>Chromadorea</taxon>
        <taxon>Rhabditida</taxon>
        <taxon>Rhabditina</taxon>
        <taxon>Rhabditomorpha</taxon>
        <taxon>Rhabditoidea</taxon>
        <taxon>Rhabditidae</taxon>
        <taxon>Diploscapter</taxon>
    </lineage>
</organism>
<evidence type="ECO:0000313" key="3">
    <source>
        <dbReference type="Proteomes" id="UP000218231"/>
    </source>
</evidence>
<keyword evidence="3" id="KW-1185">Reference proteome</keyword>